<dbReference type="GO" id="GO:0035091">
    <property type="term" value="F:phosphatidylinositol binding"/>
    <property type="evidence" value="ECO:0007669"/>
    <property type="project" value="TreeGrafter"/>
</dbReference>
<dbReference type="Gene3D" id="2.60.40.150">
    <property type="entry name" value="C2 domain"/>
    <property type="match status" value="1"/>
</dbReference>
<reference evidence="3" key="1">
    <citation type="journal article" date="2006" name="Science">
        <title>Ancient noncoding elements conserved in the human genome.</title>
        <authorList>
            <person name="Venkatesh B."/>
            <person name="Kirkness E.F."/>
            <person name="Loh Y.H."/>
            <person name="Halpern A.L."/>
            <person name="Lee A.P."/>
            <person name="Johnson J."/>
            <person name="Dandona N."/>
            <person name="Viswanathan L.D."/>
            <person name="Tay A."/>
            <person name="Venter J.C."/>
            <person name="Strausberg R.L."/>
            <person name="Brenner S."/>
        </authorList>
    </citation>
    <scope>NUCLEOTIDE SEQUENCE [LARGE SCALE GENOMIC DNA]</scope>
</reference>
<reference evidence="3" key="2">
    <citation type="journal article" date="2007" name="PLoS Biol.">
        <title>Survey sequencing and comparative analysis of the elephant shark (Callorhinchus milii) genome.</title>
        <authorList>
            <person name="Venkatesh B."/>
            <person name="Kirkness E.F."/>
            <person name="Loh Y.H."/>
            <person name="Halpern A.L."/>
            <person name="Lee A.P."/>
            <person name="Johnson J."/>
            <person name="Dandona N."/>
            <person name="Viswanathan L.D."/>
            <person name="Tay A."/>
            <person name="Venter J.C."/>
            <person name="Strausberg R.L."/>
            <person name="Brenner S."/>
        </authorList>
    </citation>
    <scope>NUCLEOTIDE SEQUENCE [LARGE SCALE GENOMIC DNA]</scope>
</reference>
<dbReference type="GO" id="GO:0005544">
    <property type="term" value="F:calcium-dependent phospholipid binding"/>
    <property type="evidence" value="ECO:0007669"/>
    <property type="project" value="TreeGrafter"/>
</dbReference>
<dbReference type="InParanoid" id="A0A4W3GRQ0"/>
<dbReference type="PANTHER" id="PTHR45761">
    <property type="entry name" value="EXTENDED SYNAPTOTAGMIN-LIKE PROTEIN 2, ISOFORM C"/>
    <property type="match status" value="1"/>
</dbReference>
<feature type="domain" description="C2" evidence="1">
    <location>
        <begin position="10"/>
        <end position="119"/>
    </location>
</feature>
<dbReference type="AlphaFoldDB" id="A0A4W3GRQ0"/>
<dbReference type="PANTHER" id="PTHR45761:SF3">
    <property type="entry name" value="EXTENDED SYNAPTOTAGMIN-1"/>
    <property type="match status" value="1"/>
</dbReference>
<reference evidence="2" key="5">
    <citation type="submission" date="2025-09" db="UniProtKB">
        <authorList>
            <consortium name="Ensembl"/>
        </authorList>
    </citation>
    <scope>IDENTIFICATION</scope>
</reference>
<proteinExistence type="predicted"/>
<dbReference type="GeneTree" id="ENSGT00940000156561"/>
<dbReference type="GO" id="GO:0008429">
    <property type="term" value="F:phosphatidylethanolamine binding"/>
    <property type="evidence" value="ECO:0007669"/>
    <property type="project" value="TreeGrafter"/>
</dbReference>
<organism evidence="2 3">
    <name type="scientific">Callorhinchus milii</name>
    <name type="common">Ghost shark</name>
    <dbReference type="NCBI Taxonomy" id="7868"/>
    <lineage>
        <taxon>Eukaryota</taxon>
        <taxon>Metazoa</taxon>
        <taxon>Chordata</taxon>
        <taxon>Craniata</taxon>
        <taxon>Vertebrata</taxon>
        <taxon>Chondrichthyes</taxon>
        <taxon>Holocephali</taxon>
        <taxon>Chimaeriformes</taxon>
        <taxon>Callorhinchidae</taxon>
        <taxon>Callorhinchus</taxon>
    </lineage>
</organism>
<protein>
    <recommendedName>
        <fullName evidence="1">C2 domain-containing protein</fullName>
    </recommendedName>
</protein>
<dbReference type="SUPFAM" id="SSF49562">
    <property type="entry name" value="C2 domain (Calcium/lipid-binding domain, CaLB)"/>
    <property type="match status" value="1"/>
</dbReference>
<dbReference type="GO" id="GO:0031210">
    <property type="term" value="F:phosphatidylcholine binding"/>
    <property type="evidence" value="ECO:0007669"/>
    <property type="project" value="TreeGrafter"/>
</dbReference>
<name>A0A4W3GRQ0_CALMI</name>
<evidence type="ECO:0000259" key="1">
    <source>
        <dbReference type="PROSITE" id="PS50004"/>
    </source>
</evidence>
<dbReference type="Proteomes" id="UP000314986">
    <property type="component" value="Unassembled WGS sequence"/>
</dbReference>
<reference evidence="3" key="3">
    <citation type="journal article" date="2014" name="Nature">
        <title>Elephant shark genome provides unique insights into gnathostome evolution.</title>
        <authorList>
            <consortium name="International Elephant Shark Genome Sequencing Consortium"/>
            <person name="Venkatesh B."/>
            <person name="Lee A.P."/>
            <person name="Ravi V."/>
            <person name="Maurya A.K."/>
            <person name="Lian M.M."/>
            <person name="Swann J.B."/>
            <person name="Ohta Y."/>
            <person name="Flajnik M.F."/>
            <person name="Sutoh Y."/>
            <person name="Kasahara M."/>
            <person name="Hoon S."/>
            <person name="Gangu V."/>
            <person name="Roy S.W."/>
            <person name="Irimia M."/>
            <person name="Korzh V."/>
            <person name="Kondrychyn I."/>
            <person name="Lim Z.W."/>
            <person name="Tay B.H."/>
            <person name="Tohari S."/>
            <person name="Kong K.W."/>
            <person name="Ho S."/>
            <person name="Lorente-Galdos B."/>
            <person name="Quilez J."/>
            <person name="Marques-Bonet T."/>
            <person name="Raney B.J."/>
            <person name="Ingham P.W."/>
            <person name="Tay A."/>
            <person name="Hillier L.W."/>
            <person name="Minx P."/>
            <person name="Boehm T."/>
            <person name="Wilson R.K."/>
            <person name="Brenner S."/>
            <person name="Warren W.C."/>
        </authorList>
    </citation>
    <scope>NUCLEOTIDE SEQUENCE [LARGE SCALE GENOMIC DNA]</scope>
</reference>
<dbReference type="InterPro" id="IPR000008">
    <property type="entry name" value="C2_dom"/>
</dbReference>
<keyword evidence="3" id="KW-1185">Reference proteome</keyword>
<dbReference type="STRING" id="7868.ENSCMIP00000006251"/>
<evidence type="ECO:0000313" key="2">
    <source>
        <dbReference type="Ensembl" id="ENSCMIP00000006251.1"/>
    </source>
</evidence>
<evidence type="ECO:0000313" key="3">
    <source>
        <dbReference type="Proteomes" id="UP000314986"/>
    </source>
</evidence>
<dbReference type="Pfam" id="PF00168">
    <property type="entry name" value="C2"/>
    <property type="match status" value="1"/>
</dbReference>
<dbReference type="GO" id="GO:0005789">
    <property type="term" value="C:endoplasmic reticulum membrane"/>
    <property type="evidence" value="ECO:0007669"/>
    <property type="project" value="TreeGrafter"/>
</dbReference>
<accession>A0A4W3GRQ0</accession>
<dbReference type="PROSITE" id="PS50004">
    <property type="entry name" value="C2"/>
    <property type="match status" value="1"/>
</dbReference>
<dbReference type="InterPro" id="IPR051634">
    <property type="entry name" value="Extended_Synaptotagmin"/>
</dbReference>
<reference evidence="2" key="4">
    <citation type="submission" date="2025-08" db="UniProtKB">
        <authorList>
            <consortium name="Ensembl"/>
        </authorList>
    </citation>
    <scope>IDENTIFICATION</scope>
</reference>
<dbReference type="Ensembl" id="ENSCMIT00000006460.1">
    <property type="protein sequence ID" value="ENSCMIP00000006251.1"/>
    <property type="gene ID" value="ENSCMIG00000003595.1"/>
</dbReference>
<sequence>MHLSLSLQALLVNSSISTKDNEEPSAAVMVVYVDQAQDLPLKHGTREPNALVQVSLLDKTFETRAIYNTVAPVWEDAFTFFVQNPQQQDLDIQVPVLLTKCLPLTPGLAPSLPHPLPSC</sequence>
<dbReference type="InterPro" id="IPR035892">
    <property type="entry name" value="C2_domain_sf"/>
</dbReference>
<dbReference type="GO" id="GO:0005509">
    <property type="term" value="F:calcium ion binding"/>
    <property type="evidence" value="ECO:0007669"/>
    <property type="project" value="TreeGrafter"/>
</dbReference>